<name>X1SFI4_9ZZZZ</name>
<dbReference type="InterPro" id="IPR025495">
    <property type="entry name" value="DUF4386"/>
</dbReference>
<accession>X1SFI4</accession>
<protein>
    <submittedName>
        <fullName evidence="1">Uncharacterized protein</fullName>
    </submittedName>
</protein>
<dbReference type="Pfam" id="PF14329">
    <property type="entry name" value="DUF4386"/>
    <property type="match status" value="1"/>
</dbReference>
<proteinExistence type="predicted"/>
<evidence type="ECO:0000313" key="1">
    <source>
        <dbReference type="EMBL" id="GAI74170.1"/>
    </source>
</evidence>
<feature type="non-terminal residue" evidence="1">
    <location>
        <position position="1"/>
    </location>
</feature>
<sequence length="60" mass="6352">VEAVIVIVGAISLLSLITLSQEYVKAGAPDASYFQTLGTSLVAVSDWTYQMILMTYVGGP</sequence>
<reference evidence="1" key="1">
    <citation type="journal article" date="2014" name="Front. Microbiol.">
        <title>High frequency of phylogenetically diverse reductive dehalogenase-homologous genes in deep subseafloor sedimentary metagenomes.</title>
        <authorList>
            <person name="Kawai M."/>
            <person name="Futagami T."/>
            <person name="Toyoda A."/>
            <person name="Takaki Y."/>
            <person name="Nishi S."/>
            <person name="Hori S."/>
            <person name="Arai W."/>
            <person name="Tsubouchi T."/>
            <person name="Morono Y."/>
            <person name="Uchiyama I."/>
            <person name="Ito T."/>
            <person name="Fujiyama A."/>
            <person name="Inagaki F."/>
            <person name="Takami H."/>
        </authorList>
    </citation>
    <scope>NUCLEOTIDE SEQUENCE</scope>
    <source>
        <strain evidence="1">Expedition CK06-06</strain>
    </source>
</reference>
<feature type="non-terminal residue" evidence="1">
    <location>
        <position position="60"/>
    </location>
</feature>
<gene>
    <name evidence="1" type="ORF">S12H4_25425</name>
</gene>
<organism evidence="1">
    <name type="scientific">marine sediment metagenome</name>
    <dbReference type="NCBI Taxonomy" id="412755"/>
    <lineage>
        <taxon>unclassified sequences</taxon>
        <taxon>metagenomes</taxon>
        <taxon>ecological metagenomes</taxon>
    </lineage>
</organism>
<comment type="caution">
    <text evidence="1">The sequence shown here is derived from an EMBL/GenBank/DDBJ whole genome shotgun (WGS) entry which is preliminary data.</text>
</comment>
<dbReference type="EMBL" id="BARW01014258">
    <property type="protein sequence ID" value="GAI74170.1"/>
    <property type="molecule type" value="Genomic_DNA"/>
</dbReference>
<dbReference type="AlphaFoldDB" id="X1SFI4"/>